<dbReference type="EMBL" id="CP109134">
    <property type="protein sequence ID" value="WSD07301.1"/>
    <property type="molecule type" value="Genomic_DNA"/>
</dbReference>
<protein>
    <recommendedName>
        <fullName evidence="3">Integral membrane protein</fullName>
    </recommendedName>
</protein>
<reference evidence="1 2" key="1">
    <citation type="submission" date="2022-10" db="EMBL/GenBank/DDBJ databases">
        <title>The complete genomes of actinobacterial strains from the NBC collection.</title>
        <authorList>
            <person name="Joergensen T.S."/>
            <person name="Alvarez Arevalo M."/>
            <person name="Sterndorff E.B."/>
            <person name="Faurdal D."/>
            <person name="Vuksanovic O."/>
            <person name="Mourched A.-S."/>
            <person name="Charusanti P."/>
            <person name="Shaw S."/>
            <person name="Blin K."/>
            <person name="Weber T."/>
        </authorList>
    </citation>
    <scope>NUCLEOTIDE SEQUENCE [LARGE SCALE GENOMIC DNA]</scope>
    <source>
        <strain evidence="1 2">NBC 01753</strain>
    </source>
</reference>
<sequence length="130" mass="13478">MGLATAAAGLVTVVLMLNNPPVPLSRLCAVLALTFGASAAVMYCYGWFSLTLAGTFPALCAERSASGALLTAVEQEYWPLRSACVYSDGPTVEHISTSVNVLTCLLAGLSLASACAGPVLRRRAFSVVDH</sequence>
<gene>
    <name evidence="1" type="ORF">OIE73_17040</name>
</gene>
<dbReference type="RefSeq" id="WP_326753357.1">
    <property type="nucleotide sequence ID" value="NZ_CP109134.1"/>
</dbReference>
<evidence type="ECO:0000313" key="2">
    <source>
        <dbReference type="Proteomes" id="UP001335325"/>
    </source>
</evidence>
<organism evidence="1 2">
    <name type="scientific">Streptomyces hirsutus</name>
    <dbReference type="NCBI Taxonomy" id="35620"/>
    <lineage>
        <taxon>Bacteria</taxon>
        <taxon>Bacillati</taxon>
        <taxon>Actinomycetota</taxon>
        <taxon>Actinomycetes</taxon>
        <taxon>Kitasatosporales</taxon>
        <taxon>Streptomycetaceae</taxon>
        <taxon>Streptomyces</taxon>
    </lineage>
</organism>
<proteinExistence type="predicted"/>
<dbReference type="Proteomes" id="UP001335325">
    <property type="component" value="Chromosome"/>
</dbReference>
<keyword evidence="2" id="KW-1185">Reference proteome</keyword>
<accession>A0ABZ1GNQ8</accession>
<evidence type="ECO:0008006" key="3">
    <source>
        <dbReference type="Google" id="ProtNLM"/>
    </source>
</evidence>
<dbReference type="GeneID" id="91544310"/>
<name>A0ABZ1GNQ8_9ACTN</name>
<evidence type="ECO:0000313" key="1">
    <source>
        <dbReference type="EMBL" id="WSD07301.1"/>
    </source>
</evidence>